<name>A0A8J3CH02_9BURK</name>
<proteinExistence type="predicted"/>
<sequence>MRKTLSIILFSLALIGCSKEDPSVKQSKIIIDIPMIASKSLTEVEKAIGSHIQCQNSNKGHHCLFSQGAVEITFVEDKANLISLTSLQGKQFSKEVLELLGLPSTQPSFKDATTAKWEDIAGYSAITMSLEQNNQISSIYIEVQ</sequence>
<reference evidence="1" key="2">
    <citation type="submission" date="2020-09" db="EMBL/GenBank/DDBJ databases">
        <authorList>
            <person name="Sun Q."/>
            <person name="Kim S."/>
        </authorList>
    </citation>
    <scope>NUCLEOTIDE SEQUENCE</scope>
    <source>
        <strain evidence="1">KCTC 32501</strain>
    </source>
</reference>
<dbReference type="RefSeq" id="WP_189492437.1">
    <property type="nucleotide sequence ID" value="NZ_BMZG01000004.1"/>
</dbReference>
<evidence type="ECO:0000313" key="2">
    <source>
        <dbReference type="Proteomes" id="UP000614287"/>
    </source>
</evidence>
<dbReference type="EMBL" id="BMZG01000004">
    <property type="protein sequence ID" value="GHA70906.1"/>
    <property type="molecule type" value="Genomic_DNA"/>
</dbReference>
<comment type="caution">
    <text evidence="1">The sequence shown here is derived from an EMBL/GenBank/DDBJ whole genome shotgun (WGS) entry which is preliminary data.</text>
</comment>
<gene>
    <name evidence="1" type="ORF">GCM10009007_09700</name>
</gene>
<keyword evidence="2" id="KW-1185">Reference proteome</keyword>
<accession>A0A8J3CH02</accession>
<dbReference type="Proteomes" id="UP000614287">
    <property type="component" value="Unassembled WGS sequence"/>
</dbReference>
<reference evidence="1" key="1">
    <citation type="journal article" date="2014" name="Int. J. Syst. Evol. Microbiol.">
        <title>Complete genome sequence of Corynebacterium casei LMG S-19264T (=DSM 44701T), isolated from a smear-ripened cheese.</title>
        <authorList>
            <consortium name="US DOE Joint Genome Institute (JGI-PGF)"/>
            <person name="Walter F."/>
            <person name="Albersmeier A."/>
            <person name="Kalinowski J."/>
            <person name="Ruckert C."/>
        </authorList>
    </citation>
    <scope>NUCLEOTIDE SEQUENCE</scope>
    <source>
        <strain evidence="1">KCTC 32501</strain>
    </source>
</reference>
<dbReference type="AlphaFoldDB" id="A0A8J3CH02"/>
<evidence type="ECO:0000313" key="1">
    <source>
        <dbReference type="EMBL" id="GHA70906.1"/>
    </source>
</evidence>
<dbReference type="PROSITE" id="PS51257">
    <property type="entry name" value="PROKAR_LIPOPROTEIN"/>
    <property type="match status" value="1"/>
</dbReference>
<protein>
    <submittedName>
        <fullName evidence="1">Uncharacterized protein</fullName>
    </submittedName>
</protein>
<organism evidence="1 2">
    <name type="scientific">Formosimonas limnophila</name>
    <dbReference type="NCBI Taxonomy" id="1384487"/>
    <lineage>
        <taxon>Bacteria</taxon>
        <taxon>Pseudomonadati</taxon>
        <taxon>Pseudomonadota</taxon>
        <taxon>Betaproteobacteria</taxon>
        <taxon>Burkholderiales</taxon>
        <taxon>Burkholderiaceae</taxon>
        <taxon>Formosimonas</taxon>
    </lineage>
</organism>